<dbReference type="AlphaFoldDB" id="A0AAV6GUP3"/>
<dbReference type="CDD" id="cd08321">
    <property type="entry name" value="Pyrin_ASC-like"/>
    <property type="match status" value="1"/>
</dbReference>
<name>A0AAV6GUP3_9TELE</name>
<evidence type="ECO:0000313" key="2">
    <source>
        <dbReference type="EMBL" id="KAG5277622.1"/>
    </source>
</evidence>
<gene>
    <name evidence="2" type="ORF">AALO_G00089510</name>
</gene>
<dbReference type="SMART" id="SM01289">
    <property type="entry name" value="PYRIN"/>
    <property type="match status" value="1"/>
</dbReference>
<dbReference type="InterPro" id="IPR011029">
    <property type="entry name" value="DEATH-like_dom_sf"/>
</dbReference>
<proteinExistence type="predicted"/>
<accession>A0AAV6GUP3</accession>
<protein>
    <recommendedName>
        <fullName evidence="1">Pyrin domain-containing protein</fullName>
    </recommendedName>
</protein>
<dbReference type="InterPro" id="IPR004020">
    <property type="entry name" value="DAPIN"/>
</dbReference>
<comment type="caution">
    <text evidence="2">The sequence shown here is derived from an EMBL/GenBank/DDBJ whole genome shotgun (WGS) entry which is preliminary data.</text>
</comment>
<dbReference type="Proteomes" id="UP000823561">
    <property type="component" value="Chromosome 7"/>
</dbReference>
<dbReference type="PROSITE" id="PS50824">
    <property type="entry name" value="DAPIN"/>
    <property type="match status" value="1"/>
</dbReference>
<feature type="domain" description="Pyrin" evidence="1">
    <location>
        <begin position="1"/>
        <end position="89"/>
    </location>
</feature>
<sequence>MDPLELLLGTLEDLTAKDLKTFQLYLTEGALKGFDRIPKGKLEKCDPPDTAGIMREAYGSEGALRITLLILKKMKHNDLADKLEGELEKR</sequence>
<dbReference type="Gene3D" id="1.10.533.10">
    <property type="entry name" value="Death Domain, Fas"/>
    <property type="match status" value="1"/>
</dbReference>
<organism evidence="2 3">
    <name type="scientific">Alosa alosa</name>
    <name type="common">allis shad</name>
    <dbReference type="NCBI Taxonomy" id="278164"/>
    <lineage>
        <taxon>Eukaryota</taxon>
        <taxon>Metazoa</taxon>
        <taxon>Chordata</taxon>
        <taxon>Craniata</taxon>
        <taxon>Vertebrata</taxon>
        <taxon>Euteleostomi</taxon>
        <taxon>Actinopterygii</taxon>
        <taxon>Neopterygii</taxon>
        <taxon>Teleostei</taxon>
        <taxon>Clupei</taxon>
        <taxon>Clupeiformes</taxon>
        <taxon>Clupeoidei</taxon>
        <taxon>Clupeidae</taxon>
        <taxon>Alosa</taxon>
    </lineage>
</organism>
<dbReference type="SUPFAM" id="SSF47986">
    <property type="entry name" value="DEATH domain"/>
    <property type="match status" value="1"/>
</dbReference>
<dbReference type="Pfam" id="PF02758">
    <property type="entry name" value="PYRIN"/>
    <property type="match status" value="1"/>
</dbReference>
<reference evidence="2" key="1">
    <citation type="submission" date="2020-10" db="EMBL/GenBank/DDBJ databases">
        <title>Chromosome-scale genome assembly of the Allis shad, Alosa alosa.</title>
        <authorList>
            <person name="Margot Z."/>
            <person name="Christophe K."/>
            <person name="Cabau C."/>
            <person name="Louis A."/>
            <person name="Berthelot C."/>
            <person name="Parey E."/>
            <person name="Roest Crollius H."/>
            <person name="Montfort J."/>
            <person name="Robinson-Rechavi M."/>
            <person name="Bucao C."/>
            <person name="Bouchez O."/>
            <person name="Gislard M."/>
            <person name="Lluch J."/>
            <person name="Milhes M."/>
            <person name="Lampietro C."/>
            <person name="Lopez Roques C."/>
            <person name="Donnadieu C."/>
            <person name="Braasch I."/>
            <person name="Desvignes T."/>
            <person name="Postlethwait J."/>
            <person name="Bobe J."/>
            <person name="Guiguen Y."/>
        </authorList>
    </citation>
    <scope>NUCLEOTIDE SEQUENCE</scope>
    <source>
        <strain evidence="2">M-15738</strain>
        <tissue evidence="2">Blood</tissue>
    </source>
</reference>
<dbReference type="EMBL" id="JADWDJ010000007">
    <property type="protein sequence ID" value="KAG5277622.1"/>
    <property type="molecule type" value="Genomic_DNA"/>
</dbReference>
<evidence type="ECO:0000313" key="3">
    <source>
        <dbReference type="Proteomes" id="UP000823561"/>
    </source>
</evidence>
<evidence type="ECO:0000259" key="1">
    <source>
        <dbReference type="PROSITE" id="PS50824"/>
    </source>
</evidence>
<keyword evidence="3" id="KW-1185">Reference proteome</keyword>